<evidence type="ECO:0008006" key="3">
    <source>
        <dbReference type="Google" id="ProtNLM"/>
    </source>
</evidence>
<sequence length="157" mass="18029">MARPSRVLTPGEIALARSVFGDAIHYDRVRVCNHKWIFFQPRRVVMAPMGALHFHPHGGLYCEDFSRADRASQGLFIHEMVHVWQAQTRGRWYLVLMRHPFAAYSYGLKPGWRLDRYGLEQQAEIVRHYWLLTQGVTIAGAPGVEAYRAVLPFSPAP</sequence>
<reference evidence="1 2" key="1">
    <citation type="submission" date="2020-08" db="EMBL/GenBank/DDBJ databases">
        <title>Genomic Encyclopedia of Type Strains, Phase IV (KMG-IV): sequencing the most valuable type-strain genomes for metagenomic binning, comparative biology and taxonomic classification.</title>
        <authorList>
            <person name="Goeker M."/>
        </authorList>
    </citation>
    <scope>NUCLEOTIDE SEQUENCE [LARGE SCALE GENOMIC DNA]</scope>
    <source>
        <strain evidence="1 2">DSM 27163</strain>
    </source>
</reference>
<dbReference type="Proteomes" id="UP000537161">
    <property type="component" value="Unassembled WGS sequence"/>
</dbReference>
<dbReference type="EMBL" id="JACIJH010000001">
    <property type="protein sequence ID" value="MBB5705387.1"/>
    <property type="molecule type" value="Genomic_DNA"/>
</dbReference>
<gene>
    <name evidence="1" type="ORF">FHR21_000712</name>
</gene>
<proteinExistence type="predicted"/>
<accession>A0A7W9EPC2</accession>
<dbReference type="AlphaFoldDB" id="A0A7W9EPC2"/>
<dbReference type="RefSeq" id="WP_184095323.1">
    <property type="nucleotide sequence ID" value="NZ_JACIJH010000001.1"/>
</dbReference>
<comment type="caution">
    <text evidence="1">The sequence shown here is derived from an EMBL/GenBank/DDBJ whole genome shotgun (WGS) entry which is preliminary data.</text>
</comment>
<organism evidence="1 2">
    <name type="scientific">Sphingopyxis panaciterrulae</name>
    <dbReference type="NCBI Taxonomy" id="462372"/>
    <lineage>
        <taxon>Bacteria</taxon>
        <taxon>Pseudomonadati</taxon>
        <taxon>Pseudomonadota</taxon>
        <taxon>Alphaproteobacteria</taxon>
        <taxon>Sphingomonadales</taxon>
        <taxon>Sphingomonadaceae</taxon>
        <taxon>Sphingopyxis</taxon>
    </lineage>
</organism>
<evidence type="ECO:0000313" key="1">
    <source>
        <dbReference type="EMBL" id="MBB5705387.1"/>
    </source>
</evidence>
<evidence type="ECO:0000313" key="2">
    <source>
        <dbReference type="Proteomes" id="UP000537161"/>
    </source>
</evidence>
<keyword evidence="2" id="KW-1185">Reference proteome</keyword>
<protein>
    <recommendedName>
        <fullName evidence="3">Vgr related protein</fullName>
    </recommendedName>
</protein>
<name>A0A7W9EPC2_9SPHN</name>